<evidence type="ECO:0000256" key="3">
    <source>
        <dbReference type="ARBA" id="ARBA00022827"/>
    </source>
</evidence>
<dbReference type="PANTHER" id="PTHR43004">
    <property type="entry name" value="TRK SYSTEM POTASSIUM UPTAKE PROTEIN"/>
    <property type="match status" value="1"/>
</dbReference>
<dbReference type="RefSeq" id="WP_105415784.1">
    <property type="nucleotide sequence ID" value="NZ_PUIO01000017.1"/>
</dbReference>
<proteinExistence type="predicted"/>
<dbReference type="GO" id="GO:0016709">
    <property type="term" value="F:oxidoreductase activity, acting on paired donors, with incorporation or reduction of molecular oxygen, NAD(P)H as one donor, and incorporation of one atom of oxygen"/>
    <property type="evidence" value="ECO:0007669"/>
    <property type="project" value="UniProtKB-ARBA"/>
</dbReference>
<dbReference type="InterPro" id="IPR050641">
    <property type="entry name" value="RIFMO-like"/>
</dbReference>
<dbReference type="AlphaFoldDB" id="A0A2S8JA54"/>
<feature type="domain" description="FAD-binding" evidence="5">
    <location>
        <begin position="12"/>
        <end position="363"/>
    </location>
</feature>
<comment type="caution">
    <text evidence="6">The sequence shown here is derived from an EMBL/GenBank/DDBJ whole genome shotgun (WGS) entry which is preliminary data.</text>
</comment>
<dbReference type="InterPro" id="IPR036188">
    <property type="entry name" value="FAD/NAD-bd_sf"/>
</dbReference>
<evidence type="ECO:0000259" key="5">
    <source>
        <dbReference type="Pfam" id="PF01494"/>
    </source>
</evidence>
<keyword evidence="3" id="KW-0274">FAD</keyword>
<dbReference type="Pfam" id="PF21274">
    <property type="entry name" value="Rng_hyd_C"/>
    <property type="match status" value="1"/>
</dbReference>
<comment type="cofactor">
    <cofactor evidence="1">
        <name>FAD</name>
        <dbReference type="ChEBI" id="CHEBI:57692"/>
    </cofactor>
</comment>
<evidence type="ECO:0000256" key="4">
    <source>
        <dbReference type="SAM" id="MobiDB-lite"/>
    </source>
</evidence>
<accession>A0A2S8JA54</accession>
<feature type="region of interest" description="Disordered" evidence="4">
    <location>
        <begin position="481"/>
        <end position="509"/>
    </location>
</feature>
<evidence type="ECO:0000313" key="6">
    <source>
        <dbReference type="EMBL" id="PQP23895.1"/>
    </source>
</evidence>
<dbReference type="GO" id="GO:0071949">
    <property type="term" value="F:FAD binding"/>
    <property type="evidence" value="ECO:0007669"/>
    <property type="project" value="InterPro"/>
</dbReference>
<evidence type="ECO:0000313" key="7">
    <source>
        <dbReference type="Proteomes" id="UP000239290"/>
    </source>
</evidence>
<dbReference type="Proteomes" id="UP000239290">
    <property type="component" value="Unassembled WGS sequence"/>
</dbReference>
<organism evidence="6 7">
    <name type="scientific">Rhodococcus opacus</name>
    <name type="common">Nocardia opaca</name>
    <dbReference type="NCBI Taxonomy" id="37919"/>
    <lineage>
        <taxon>Bacteria</taxon>
        <taxon>Bacillati</taxon>
        <taxon>Actinomycetota</taxon>
        <taxon>Actinomycetes</taxon>
        <taxon>Mycobacteriales</taxon>
        <taxon>Nocardiaceae</taxon>
        <taxon>Rhodococcus</taxon>
    </lineage>
</organism>
<dbReference type="Gene3D" id="3.40.30.120">
    <property type="match status" value="1"/>
</dbReference>
<name>A0A2S8JA54_RHOOP</name>
<evidence type="ECO:0000256" key="2">
    <source>
        <dbReference type="ARBA" id="ARBA00022630"/>
    </source>
</evidence>
<dbReference type="SUPFAM" id="SSF51905">
    <property type="entry name" value="FAD/NAD(P)-binding domain"/>
    <property type="match status" value="1"/>
</dbReference>
<keyword evidence="2" id="KW-0285">Flavoprotein</keyword>
<dbReference type="PANTHER" id="PTHR43004:SF19">
    <property type="entry name" value="BINDING MONOOXYGENASE, PUTATIVE (JCVI)-RELATED"/>
    <property type="match status" value="1"/>
</dbReference>
<dbReference type="InterPro" id="IPR002938">
    <property type="entry name" value="FAD-bd"/>
</dbReference>
<sequence>MNSPTTPTRASTPVLVVGAGPAGLTTAITLARHGIEVIVVERRPALSGLPRAASISTRTMELLRSWGLEQEVRAGGVEVEWMQWVGPTLNAAGDTHLTSFPTREQSAVLSPTAPASVPQDHLEPVLLNHLRSFGTARVEMGTEVVGLEDGSDDVQVTLRDVETHETRIVHPRYLVAADGARSTVRDALGIVMRGPGRLSQAIGTEFRAPLWELLGDRRYCIYAVTHPEAAGVFVPAGHGDRWVYGVEHELAQYSSPKPTKDQSARLIRLGSGLADLAPKIERIGTFTFAAQLADRWREGAAFLVGDAAHQITPRGGTGMNTAIQSAYDLGWKLAWVLLGWSGPQLLDTYEAERRPVAAHNVARSADPHGGARLAAHELPADLGGRIPHVWLRSRAHTMSTLDLLGPGLTLFTTDPSATWQRAARSVPGPPLVVHDLDTITARGMGIPRGGALLARPDGAPAGWWPSGTEPAAALRHAIRTLPTPSDTADRTEAGGGDSCGEPPVSWTRR</sequence>
<evidence type="ECO:0000256" key="1">
    <source>
        <dbReference type="ARBA" id="ARBA00001974"/>
    </source>
</evidence>
<dbReference type="PRINTS" id="PR00420">
    <property type="entry name" value="RNGMNOXGNASE"/>
</dbReference>
<dbReference type="EMBL" id="PUIO01000017">
    <property type="protein sequence ID" value="PQP23895.1"/>
    <property type="molecule type" value="Genomic_DNA"/>
</dbReference>
<dbReference type="Gene3D" id="3.50.50.60">
    <property type="entry name" value="FAD/NAD(P)-binding domain"/>
    <property type="match status" value="1"/>
</dbReference>
<dbReference type="Gene3D" id="3.30.9.10">
    <property type="entry name" value="D-Amino Acid Oxidase, subunit A, domain 2"/>
    <property type="match status" value="1"/>
</dbReference>
<dbReference type="Pfam" id="PF01494">
    <property type="entry name" value="FAD_binding_3"/>
    <property type="match status" value="1"/>
</dbReference>
<gene>
    <name evidence="6" type="ORF">C5613_16320</name>
</gene>
<reference evidence="7" key="1">
    <citation type="submission" date="2018-02" db="EMBL/GenBank/DDBJ databases">
        <title>Draft genome sequencing of Rhodococcus opacus KU647198.</title>
        <authorList>
            <person name="Zheng B.-X."/>
        </authorList>
    </citation>
    <scope>NUCLEOTIDE SEQUENCE [LARGE SCALE GENOMIC DNA]</scope>
    <source>
        <strain evidence="7">04-OD7</strain>
    </source>
</reference>
<protein>
    <recommendedName>
        <fullName evidence="5">FAD-binding domain-containing protein</fullName>
    </recommendedName>
</protein>